<keyword evidence="3" id="KW-1185">Reference proteome</keyword>
<reference evidence="2" key="1">
    <citation type="submission" date="2021-07" db="EMBL/GenBank/DDBJ databases">
        <title>Elsinoe batatas strain:CRI-CJ2 Genome sequencing and assembly.</title>
        <authorList>
            <person name="Huang L."/>
        </authorList>
    </citation>
    <scope>NUCLEOTIDE SEQUENCE</scope>
    <source>
        <strain evidence="2">CRI-CJ2</strain>
    </source>
</reference>
<dbReference type="Proteomes" id="UP000809789">
    <property type="component" value="Unassembled WGS sequence"/>
</dbReference>
<organism evidence="2 3">
    <name type="scientific">Elsinoe batatas</name>
    <dbReference type="NCBI Taxonomy" id="2601811"/>
    <lineage>
        <taxon>Eukaryota</taxon>
        <taxon>Fungi</taxon>
        <taxon>Dikarya</taxon>
        <taxon>Ascomycota</taxon>
        <taxon>Pezizomycotina</taxon>
        <taxon>Dothideomycetes</taxon>
        <taxon>Dothideomycetidae</taxon>
        <taxon>Myriangiales</taxon>
        <taxon>Elsinoaceae</taxon>
        <taxon>Elsinoe</taxon>
    </lineage>
</organism>
<dbReference type="AlphaFoldDB" id="A0A8K0PG17"/>
<dbReference type="EMBL" id="JAESVG020000007">
    <property type="protein sequence ID" value="KAG8625888.1"/>
    <property type="molecule type" value="Genomic_DNA"/>
</dbReference>
<feature type="compositionally biased region" description="Low complexity" evidence="1">
    <location>
        <begin position="155"/>
        <end position="169"/>
    </location>
</feature>
<proteinExistence type="predicted"/>
<name>A0A8K0PG17_9PEZI</name>
<feature type="region of interest" description="Disordered" evidence="1">
    <location>
        <begin position="123"/>
        <end position="246"/>
    </location>
</feature>
<gene>
    <name evidence="2" type="ORF">KVT40_006289</name>
</gene>
<accession>A0A8K0PG17</accession>
<evidence type="ECO:0000313" key="3">
    <source>
        <dbReference type="Proteomes" id="UP000809789"/>
    </source>
</evidence>
<dbReference type="OrthoDB" id="10403764at2759"/>
<evidence type="ECO:0000256" key="1">
    <source>
        <dbReference type="SAM" id="MobiDB-lite"/>
    </source>
</evidence>
<evidence type="ECO:0000313" key="2">
    <source>
        <dbReference type="EMBL" id="KAG8625888.1"/>
    </source>
</evidence>
<sequence length="246" mass="26659">MCRRIVKTRTGCHHSKTKIERYSRAQRSGKDCPAPFYSGSAGDRVQVHGSCRRCRRKGKESSAKRLGNALRTAKDTVWPEPTTVPSPRTSYARQAALRKNAGYDENYRHVSFQRVTRRIDAREDIGEGSSNDPQRARLLKRATSTRRPKSYKTISSSGSSSPSTSSSSSEESEEDSGEDSKKSSGSDGAEDEEDDGPSTAPGSSRGGGPPRAPDPPSGRTPVFKTMANTSKLSSMGYGPAGRTPLR</sequence>
<feature type="region of interest" description="Disordered" evidence="1">
    <location>
        <begin position="56"/>
        <end position="90"/>
    </location>
</feature>
<protein>
    <submittedName>
        <fullName evidence="2">Uncharacterized protein</fullName>
    </submittedName>
</protein>
<feature type="compositionally biased region" description="Basic residues" evidence="1">
    <location>
        <begin position="137"/>
        <end position="150"/>
    </location>
</feature>
<comment type="caution">
    <text evidence="2">The sequence shown here is derived from an EMBL/GenBank/DDBJ whole genome shotgun (WGS) entry which is preliminary data.</text>
</comment>